<dbReference type="EMBL" id="CP013140">
    <property type="protein sequence ID" value="ALN60057.1"/>
    <property type="molecule type" value="Genomic_DNA"/>
</dbReference>
<dbReference type="KEGG" id="lez:GLE_4716"/>
<feature type="region of interest" description="Disordered" evidence="1">
    <location>
        <begin position="45"/>
        <end position="80"/>
    </location>
</feature>
<feature type="region of interest" description="Disordered" evidence="1">
    <location>
        <begin position="1"/>
        <end position="24"/>
    </location>
</feature>
<feature type="compositionally biased region" description="Pro residues" evidence="1">
    <location>
        <begin position="69"/>
        <end position="80"/>
    </location>
</feature>
<dbReference type="PATRIC" id="fig|69.6.peg.4650"/>
<proteinExistence type="predicted"/>
<organism evidence="2 3">
    <name type="scientific">Lysobacter enzymogenes</name>
    <dbReference type="NCBI Taxonomy" id="69"/>
    <lineage>
        <taxon>Bacteria</taxon>
        <taxon>Pseudomonadati</taxon>
        <taxon>Pseudomonadota</taxon>
        <taxon>Gammaproteobacteria</taxon>
        <taxon>Lysobacterales</taxon>
        <taxon>Lysobacteraceae</taxon>
        <taxon>Lysobacter</taxon>
    </lineage>
</organism>
<protein>
    <submittedName>
        <fullName evidence="2">Uncharacterized protein</fullName>
    </submittedName>
</protein>
<dbReference type="AlphaFoldDB" id="A0A0S2DNV4"/>
<dbReference type="Proteomes" id="UP000061569">
    <property type="component" value="Chromosome"/>
</dbReference>
<name>A0A0S2DNV4_LYSEN</name>
<gene>
    <name evidence="2" type="ORF">GLE_4716</name>
</gene>
<accession>A0A0S2DNV4</accession>
<dbReference type="STRING" id="69.GLE_4716"/>
<evidence type="ECO:0000313" key="3">
    <source>
        <dbReference type="Proteomes" id="UP000061569"/>
    </source>
</evidence>
<sequence length="80" mass="8636">MPRAVRAAPRPSWPVAGPSLDGGDRTLHQAVFAFRYDAVRFFRGPSARHNERPRTAGPRTGERAAAPVAPIPPCRPPPTA</sequence>
<reference evidence="2 3" key="1">
    <citation type="submission" date="2015-11" db="EMBL/GenBank/DDBJ databases">
        <title>Genome sequences of Lysobacter enzymogenes strain C3 and Lysobacter antibioticus ATCC 29479.</title>
        <authorList>
            <person name="Kobayashi D.Y."/>
        </authorList>
    </citation>
    <scope>NUCLEOTIDE SEQUENCE [LARGE SCALE GENOMIC DNA]</scope>
    <source>
        <strain evidence="2 3">C3</strain>
    </source>
</reference>
<evidence type="ECO:0000256" key="1">
    <source>
        <dbReference type="SAM" id="MobiDB-lite"/>
    </source>
</evidence>
<evidence type="ECO:0000313" key="2">
    <source>
        <dbReference type="EMBL" id="ALN60057.1"/>
    </source>
</evidence>